<dbReference type="EMBL" id="BARW01016250">
    <property type="protein sequence ID" value="GAJ02474.1"/>
    <property type="molecule type" value="Genomic_DNA"/>
</dbReference>
<gene>
    <name evidence="1" type="ORF">S12H4_28344</name>
</gene>
<proteinExistence type="predicted"/>
<accession>X1TB39</accession>
<comment type="caution">
    <text evidence="1">The sequence shown here is derived from an EMBL/GenBank/DDBJ whole genome shotgun (WGS) entry which is preliminary data.</text>
</comment>
<sequence>IASKQFGAGKGLSELGTGVTSLAAAPLTGLGSGISSFSGGLTDFGESIGGLGRGFSTFFQSFQNIKLPTVGPQGSLSGQNYPVNPIYQNGSDLVPDGGGNNEQLLAGGGGNVSSSITSQAYAAQLRSVRR</sequence>
<dbReference type="AlphaFoldDB" id="X1TB39"/>
<protein>
    <submittedName>
        <fullName evidence="1">Uncharacterized protein</fullName>
    </submittedName>
</protein>
<organism evidence="1">
    <name type="scientific">marine sediment metagenome</name>
    <dbReference type="NCBI Taxonomy" id="412755"/>
    <lineage>
        <taxon>unclassified sequences</taxon>
        <taxon>metagenomes</taxon>
        <taxon>ecological metagenomes</taxon>
    </lineage>
</organism>
<feature type="non-terminal residue" evidence="1">
    <location>
        <position position="1"/>
    </location>
</feature>
<reference evidence="1" key="1">
    <citation type="journal article" date="2014" name="Front. Microbiol.">
        <title>High frequency of phylogenetically diverse reductive dehalogenase-homologous genes in deep subseafloor sedimentary metagenomes.</title>
        <authorList>
            <person name="Kawai M."/>
            <person name="Futagami T."/>
            <person name="Toyoda A."/>
            <person name="Takaki Y."/>
            <person name="Nishi S."/>
            <person name="Hori S."/>
            <person name="Arai W."/>
            <person name="Tsubouchi T."/>
            <person name="Morono Y."/>
            <person name="Uchiyama I."/>
            <person name="Ito T."/>
            <person name="Fujiyama A."/>
            <person name="Inagaki F."/>
            <person name="Takami H."/>
        </authorList>
    </citation>
    <scope>NUCLEOTIDE SEQUENCE</scope>
    <source>
        <strain evidence="1">Expedition CK06-06</strain>
    </source>
</reference>
<name>X1TB39_9ZZZZ</name>
<evidence type="ECO:0000313" key="1">
    <source>
        <dbReference type="EMBL" id="GAJ02474.1"/>
    </source>
</evidence>